<evidence type="ECO:0000256" key="1">
    <source>
        <dbReference type="SAM" id="MobiDB-lite"/>
    </source>
</evidence>
<proteinExistence type="predicted"/>
<dbReference type="EMBL" id="BHZD01000001">
    <property type="protein sequence ID" value="GCD46149.1"/>
    <property type="molecule type" value="Genomic_DNA"/>
</dbReference>
<accession>A0A401WA33</accession>
<comment type="caution">
    <text evidence="2">The sequence shown here is derived from an EMBL/GenBank/DDBJ whole genome shotgun (WGS) entry which is preliminary data.</text>
</comment>
<dbReference type="Gene3D" id="3.40.50.620">
    <property type="entry name" value="HUPs"/>
    <property type="match status" value="1"/>
</dbReference>
<reference evidence="2 3" key="1">
    <citation type="submission" date="2018-11" db="EMBL/GenBank/DDBJ databases">
        <title>Whole genome sequence of Streptomyces paromomycinus NBRC 15454(T).</title>
        <authorList>
            <person name="Komaki H."/>
            <person name="Tamura T."/>
        </authorList>
    </citation>
    <scope>NUCLEOTIDE SEQUENCE [LARGE SCALE GENOMIC DNA]</scope>
    <source>
        <strain evidence="2 3">NBRC 15454</strain>
    </source>
</reference>
<dbReference type="SUPFAM" id="SSF52402">
    <property type="entry name" value="Adenine nucleotide alpha hydrolases-like"/>
    <property type="match status" value="1"/>
</dbReference>
<dbReference type="AlphaFoldDB" id="A0A401WA33"/>
<protein>
    <submittedName>
        <fullName evidence="2">Phosphoadenosine phosphosulfate reductase</fullName>
    </submittedName>
</protein>
<name>A0A401WA33_STREY</name>
<evidence type="ECO:0000313" key="2">
    <source>
        <dbReference type="EMBL" id="GCD46149.1"/>
    </source>
</evidence>
<dbReference type="RefSeq" id="WP_246177595.1">
    <property type="nucleotide sequence ID" value="NZ_BHZD01000001.1"/>
</dbReference>
<dbReference type="InterPro" id="IPR014729">
    <property type="entry name" value="Rossmann-like_a/b/a_fold"/>
</dbReference>
<feature type="region of interest" description="Disordered" evidence="1">
    <location>
        <begin position="104"/>
        <end position="130"/>
    </location>
</feature>
<sequence>MTSTIRSISYGGGVQSTALLVLAAQRRIDFPLFLMANVGDDSENPATLRYVDEYARPFAAEHGIELAVLDRVKRTGAVETLWGRLVDPRQCDRCKGAGVVHYSDTDNEDDGLPPDLDSPRTCPRCRGEGKVQSRSLPIPVRMSNGAPGTRSCTADFKIKVIAKELKRRGATPADPAIIGIGISVDEIHRANNRKVEPHEQIVYPLLELGLRRTDCARVIREAGLPVPPKSSCFFCPFHRPETWHDQRREEPELFEKSCQLEDLLNKRRATLGKDPVYLTRFGRPLREAIPDGVDLLPGFDEADGLCDSGWCMT</sequence>
<evidence type="ECO:0000313" key="3">
    <source>
        <dbReference type="Proteomes" id="UP000286746"/>
    </source>
</evidence>
<gene>
    <name evidence="2" type="ORF">GKJPGBOP_05896</name>
</gene>
<keyword evidence="3" id="KW-1185">Reference proteome</keyword>
<dbReference type="Proteomes" id="UP000286746">
    <property type="component" value="Unassembled WGS sequence"/>
</dbReference>
<organism evidence="2 3">
    <name type="scientific">Streptomyces paromomycinus</name>
    <name type="common">Streptomyces rimosus subsp. paromomycinus</name>
    <dbReference type="NCBI Taxonomy" id="92743"/>
    <lineage>
        <taxon>Bacteria</taxon>
        <taxon>Bacillati</taxon>
        <taxon>Actinomycetota</taxon>
        <taxon>Actinomycetes</taxon>
        <taxon>Kitasatosporales</taxon>
        <taxon>Streptomycetaceae</taxon>
        <taxon>Streptomyces</taxon>
    </lineage>
</organism>